<reference evidence="1 2" key="1">
    <citation type="submission" date="2014-05" db="EMBL/GenBank/DDBJ databases">
        <title>Whole genome shotgun sequence of Rhizobium rhizogenes NBRC 13257.</title>
        <authorList>
            <person name="Katano-Makiyama Y."/>
            <person name="Hosoyama A."/>
            <person name="Hashimoto M."/>
            <person name="Hosoyama Y."/>
            <person name="Noguchi M."/>
            <person name="Tsuchikane K."/>
            <person name="Kimura A."/>
            <person name="Ohji S."/>
            <person name="Ichikawa N."/>
            <person name="Yamazoe A."/>
            <person name="Fujita N."/>
        </authorList>
    </citation>
    <scope>NUCLEOTIDE SEQUENCE [LARGE SCALE GENOMIC DNA]</scope>
    <source>
        <strain evidence="1 2">NBRC 13257</strain>
    </source>
</reference>
<dbReference type="AlphaFoldDB" id="A0AA87Q3Z1"/>
<proteinExistence type="predicted"/>
<organism evidence="1 2">
    <name type="scientific">Rhizobium rhizogenes NBRC 13257</name>
    <dbReference type="NCBI Taxonomy" id="1220581"/>
    <lineage>
        <taxon>Bacteria</taxon>
        <taxon>Pseudomonadati</taxon>
        <taxon>Pseudomonadota</taxon>
        <taxon>Alphaproteobacteria</taxon>
        <taxon>Hyphomicrobiales</taxon>
        <taxon>Rhizobiaceae</taxon>
        <taxon>Rhizobium/Agrobacterium group</taxon>
        <taxon>Rhizobium</taxon>
    </lineage>
</organism>
<name>A0AA87Q3Z1_RHIRH</name>
<dbReference type="EMBL" id="BAYX01000002">
    <property type="protein sequence ID" value="GAJ91909.1"/>
    <property type="molecule type" value="Genomic_DNA"/>
</dbReference>
<accession>A0AA87Q3Z1</accession>
<evidence type="ECO:0000313" key="1">
    <source>
        <dbReference type="EMBL" id="GAJ91909.1"/>
    </source>
</evidence>
<comment type="caution">
    <text evidence="1">The sequence shown here is derived from an EMBL/GenBank/DDBJ whole genome shotgun (WGS) entry which is preliminary data.</text>
</comment>
<dbReference type="Proteomes" id="UP000026941">
    <property type="component" value="Unassembled WGS sequence"/>
</dbReference>
<sequence length="110" mass="12028">MPSIAQQVLRILKPMSGIDFAQSDETVPSPHACDRLRHRGVSEELDYVKELARSVEMIDHKIDHVYAILDVDAEAQAGPGDDRVVHVQKAAKIARDLVPEGWSIGAADCG</sequence>
<evidence type="ECO:0000313" key="2">
    <source>
        <dbReference type="Proteomes" id="UP000026941"/>
    </source>
</evidence>
<protein>
    <submittedName>
        <fullName evidence="1">Uncharacterized protein</fullName>
    </submittedName>
</protein>
<gene>
    <name evidence="1" type="ORF">RRH01S_02_05780</name>
</gene>